<dbReference type="AlphaFoldDB" id="A0A4R6VGJ0"/>
<dbReference type="EMBL" id="SNYR01000003">
    <property type="protein sequence ID" value="TDQ61683.1"/>
    <property type="molecule type" value="Genomic_DNA"/>
</dbReference>
<evidence type="ECO:0000259" key="1">
    <source>
        <dbReference type="Pfam" id="PF02602"/>
    </source>
</evidence>
<sequence>MSETGKSLLVTRPFPGGQKTVAGLMGLGHRPMAVPLFSKRILPLDMPSPFQITATIFTSANAVQALSRDEIEIGHKLLPCFTVGDTTAQAATHAGFSNLLSANGDVKDLIALIEKMELTGNYFYPCAIDRKPDLEDHFRDTGVNIQANPAYEMKPIQALPPAVITQLQQSDIDGILIYSARAATQFANLCTKHNIYISGLPFYCLSPSIWAELQAHGATNGFVAKAPNENTLFELLE</sequence>
<organism evidence="2 3">
    <name type="scientific">Maritalea mobilis</name>
    <dbReference type="NCBI Taxonomy" id="483324"/>
    <lineage>
        <taxon>Bacteria</taxon>
        <taxon>Pseudomonadati</taxon>
        <taxon>Pseudomonadota</taxon>
        <taxon>Alphaproteobacteria</taxon>
        <taxon>Hyphomicrobiales</taxon>
        <taxon>Devosiaceae</taxon>
        <taxon>Maritalea</taxon>
    </lineage>
</organism>
<dbReference type="RefSeq" id="WP_133573383.1">
    <property type="nucleotide sequence ID" value="NZ_SNYR01000003.1"/>
</dbReference>
<reference evidence="2 3" key="1">
    <citation type="submission" date="2019-03" db="EMBL/GenBank/DDBJ databases">
        <title>Genomic Encyclopedia of Type Strains, Phase III (KMG-III): the genomes of soil and plant-associated and newly described type strains.</title>
        <authorList>
            <person name="Whitman W."/>
        </authorList>
    </citation>
    <scope>NUCLEOTIDE SEQUENCE [LARGE SCALE GENOMIC DNA]</scope>
    <source>
        <strain evidence="2 3">CGMCC 1.7002</strain>
    </source>
</reference>
<dbReference type="Proteomes" id="UP000295391">
    <property type="component" value="Unassembled WGS sequence"/>
</dbReference>
<dbReference type="CDD" id="cd06578">
    <property type="entry name" value="HemD"/>
    <property type="match status" value="1"/>
</dbReference>
<gene>
    <name evidence="2" type="ORF">ATL17_2782</name>
</gene>
<name>A0A4R6VGJ0_9HYPH</name>
<feature type="domain" description="Tetrapyrrole biosynthesis uroporphyrinogen III synthase" evidence="1">
    <location>
        <begin position="21"/>
        <end position="233"/>
    </location>
</feature>
<dbReference type="InterPro" id="IPR036108">
    <property type="entry name" value="4pyrrol_syn_uPrphyn_synt_sf"/>
</dbReference>
<evidence type="ECO:0000313" key="2">
    <source>
        <dbReference type="EMBL" id="TDQ61683.1"/>
    </source>
</evidence>
<protein>
    <submittedName>
        <fullName evidence="2">Uroporphyrinogen-III synthase</fullName>
    </submittedName>
</protein>
<proteinExistence type="predicted"/>
<dbReference type="SUPFAM" id="SSF69618">
    <property type="entry name" value="HemD-like"/>
    <property type="match status" value="1"/>
</dbReference>
<dbReference type="Gene3D" id="3.40.50.10090">
    <property type="match status" value="2"/>
</dbReference>
<keyword evidence="3" id="KW-1185">Reference proteome</keyword>
<accession>A0A4R6VGJ0</accession>
<dbReference type="GO" id="GO:0033014">
    <property type="term" value="P:tetrapyrrole biosynthetic process"/>
    <property type="evidence" value="ECO:0007669"/>
    <property type="project" value="InterPro"/>
</dbReference>
<evidence type="ECO:0000313" key="3">
    <source>
        <dbReference type="Proteomes" id="UP000295391"/>
    </source>
</evidence>
<dbReference type="InterPro" id="IPR003754">
    <property type="entry name" value="4pyrrol_synth_uPrphyn_synth"/>
</dbReference>
<dbReference type="Pfam" id="PF02602">
    <property type="entry name" value="HEM4"/>
    <property type="match status" value="1"/>
</dbReference>
<dbReference type="GO" id="GO:0004852">
    <property type="term" value="F:uroporphyrinogen-III synthase activity"/>
    <property type="evidence" value="ECO:0007669"/>
    <property type="project" value="InterPro"/>
</dbReference>
<comment type="caution">
    <text evidence="2">The sequence shown here is derived from an EMBL/GenBank/DDBJ whole genome shotgun (WGS) entry which is preliminary data.</text>
</comment>
<dbReference type="OrthoDB" id="7163809at2"/>